<dbReference type="OrthoDB" id="9809709at2"/>
<dbReference type="HAMAP" id="MF_00178">
    <property type="entry name" value="Lumazine_synth"/>
    <property type="match status" value="1"/>
</dbReference>
<evidence type="ECO:0000256" key="9">
    <source>
        <dbReference type="HAMAP-Rule" id="MF_00178"/>
    </source>
</evidence>
<dbReference type="NCBIfam" id="NF000812">
    <property type="entry name" value="PRK00061.1-4"/>
    <property type="match status" value="1"/>
</dbReference>
<dbReference type="PANTHER" id="PTHR21058">
    <property type="entry name" value="6,7-DIMETHYL-8-RIBITYLLUMAZINE SYNTHASE DMRL SYNTHASE LUMAZINE SYNTHASE"/>
    <property type="match status" value="1"/>
</dbReference>
<dbReference type="Gene3D" id="3.40.50.960">
    <property type="entry name" value="Lumazine/riboflavin synthase"/>
    <property type="match status" value="1"/>
</dbReference>
<dbReference type="EMBL" id="LR217725">
    <property type="protein sequence ID" value="VFP86746.1"/>
    <property type="molecule type" value="Genomic_DNA"/>
</dbReference>
<name>A0A451DJ97_9GAMM</name>
<comment type="function">
    <text evidence="7 9">Catalyzes the formation of 6,7-dimethyl-8-ribityllumazine by condensation of 5-amino-6-(D-ribitylamino)uracil with 3,4-dihydroxy-2-butanone 4-phosphate. This is the penultimate step in the biosynthesis of riboflavin.</text>
</comment>
<evidence type="ECO:0000256" key="1">
    <source>
        <dbReference type="ARBA" id="ARBA00004917"/>
    </source>
</evidence>
<evidence type="ECO:0000313" key="11">
    <source>
        <dbReference type="Proteomes" id="UP000294462"/>
    </source>
</evidence>
<feature type="binding site" evidence="9">
    <location>
        <begin position="86"/>
        <end position="87"/>
    </location>
    <ligand>
        <name>(2S)-2-hydroxy-3-oxobutyl phosphate</name>
        <dbReference type="ChEBI" id="CHEBI:58830"/>
    </ligand>
</feature>
<evidence type="ECO:0000256" key="3">
    <source>
        <dbReference type="ARBA" id="ARBA00012664"/>
    </source>
</evidence>
<dbReference type="FunFam" id="3.40.50.960:FF:000001">
    <property type="entry name" value="6,7-dimethyl-8-ribityllumazine synthase"/>
    <property type="match status" value="1"/>
</dbReference>
<evidence type="ECO:0000313" key="10">
    <source>
        <dbReference type="EMBL" id="VFP86746.1"/>
    </source>
</evidence>
<gene>
    <name evidence="10" type="primary">ribE</name>
    <name evidence="9" type="synonym">ribH</name>
    <name evidence="10" type="ORF">ERCIPSTX3056_178</name>
</gene>
<dbReference type="NCBIfam" id="TIGR00114">
    <property type="entry name" value="lumazine-synth"/>
    <property type="match status" value="1"/>
</dbReference>
<protein>
    <recommendedName>
        <fullName evidence="8 9">6,7-dimethyl-8-ribityllumazine synthase</fullName>
        <shortName evidence="9">DMRL synthase</shortName>
        <shortName evidence="9">LS</shortName>
        <shortName evidence="9">Lumazine synthase</shortName>
        <ecNumber evidence="3 9">2.5.1.78</ecNumber>
    </recommendedName>
</protein>
<dbReference type="GO" id="GO:0005829">
    <property type="term" value="C:cytosol"/>
    <property type="evidence" value="ECO:0007669"/>
    <property type="project" value="TreeGrafter"/>
</dbReference>
<accession>A0A451DJ97</accession>
<dbReference type="InterPro" id="IPR034964">
    <property type="entry name" value="LS"/>
</dbReference>
<feature type="binding site" evidence="9">
    <location>
        <begin position="81"/>
        <end position="83"/>
    </location>
    <ligand>
        <name>5-amino-6-(D-ribitylamino)uracil</name>
        <dbReference type="ChEBI" id="CHEBI:15934"/>
    </ligand>
</feature>
<evidence type="ECO:0000256" key="2">
    <source>
        <dbReference type="ARBA" id="ARBA00007424"/>
    </source>
</evidence>
<keyword evidence="4 9" id="KW-0686">Riboflavin biosynthesis</keyword>
<feature type="binding site" evidence="9">
    <location>
        <position position="114"/>
    </location>
    <ligand>
        <name>5-amino-6-(D-ribitylamino)uracil</name>
        <dbReference type="ChEBI" id="CHEBI:15934"/>
    </ligand>
</feature>
<dbReference type="GO" id="GO:0000906">
    <property type="term" value="F:6,7-dimethyl-8-ribityllumazine synthase activity"/>
    <property type="evidence" value="ECO:0007669"/>
    <property type="project" value="UniProtKB-UniRule"/>
</dbReference>
<dbReference type="GO" id="GO:0009349">
    <property type="term" value="C:riboflavin synthase complex"/>
    <property type="evidence" value="ECO:0007669"/>
    <property type="project" value="UniProtKB-UniRule"/>
</dbReference>
<evidence type="ECO:0000256" key="7">
    <source>
        <dbReference type="ARBA" id="ARBA00058151"/>
    </source>
</evidence>
<organism evidence="10 11">
    <name type="scientific">Candidatus Erwinia haradaeae</name>
    <dbReference type="NCBI Taxonomy" id="1922217"/>
    <lineage>
        <taxon>Bacteria</taxon>
        <taxon>Pseudomonadati</taxon>
        <taxon>Pseudomonadota</taxon>
        <taxon>Gammaproteobacteria</taxon>
        <taxon>Enterobacterales</taxon>
        <taxon>Erwiniaceae</taxon>
        <taxon>Erwinia</taxon>
    </lineage>
</organism>
<feature type="binding site" evidence="9">
    <location>
        <begin position="57"/>
        <end position="59"/>
    </location>
    <ligand>
        <name>5-amino-6-(D-ribitylamino)uracil</name>
        <dbReference type="ChEBI" id="CHEBI:15934"/>
    </ligand>
</feature>
<comment type="catalytic activity">
    <reaction evidence="6 9">
        <text>(2S)-2-hydroxy-3-oxobutyl phosphate + 5-amino-6-(D-ribitylamino)uracil = 6,7-dimethyl-8-(1-D-ribityl)lumazine + phosphate + 2 H2O + H(+)</text>
        <dbReference type="Rhea" id="RHEA:26152"/>
        <dbReference type="ChEBI" id="CHEBI:15377"/>
        <dbReference type="ChEBI" id="CHEBI:15378"/>
        <dbReference type="ChEBI" id="CHEBI:15934"/>
        <dbReference type="ChEBI" id="CHEBI:43474"/>
        <dbReference type="ChEBI" id="CHEBI:58201"/>
        <dbReference type="ChEBI" id="CHEBI:58830"/>
        <dbReference type="EC" id="2.5.1.78"/>
    </reaction>
</comment>
<dbReference type="Pfam" id="PF00885">
    <property type="entry name" value="DMRL_synthase"/>
    <property type="match status" value="1"/>
</dbReference>
<reference evidence="10 11" key="1">
    <citation type="submission" date="2019-02" db="EMBL/GenBank/DDBJ databases">
        <authorList>
            <person name="Manzano-Marin A."/>
            <person name="Manzano-Marin A."/>
        </authorList>
    </citation>
    <scope>NUCLEOTIDE SEQUENCE [LARGE SCALE GENOMIC DNA]</scope>
    <source>
        <strain evidence="10 11">ErCipseudotaxifoliae</strain>
    </source>
</reference>
<comment type="pathway">
    <text evidence="1 9">Cofactor biosynthesis; riboflavin biosynthesis; riboflavin from 2-hydroxy-3-oxobutyl phosphate and 5-amino-6-(D-ribitylamino)uracil: step 1/2.</text>
</comment>
<dbReference type="Proteomes" id="UP000294462">
    <property type="component" value="Chromosome"/>
</dbReference>
<comment type="similarity">
    <text evidence="2 9">Belongs to the DMRL synthase family.</text>
</comment>
<dbReference type="InterPro" id="IPR036467">
    <property type="entry name" value="LS/RS_sf"/>
</dbReference>
<evidence type="ECO:0000256" key="4">
    <source>
        <dbReference type="ARBA" id="ARBA00022619"/>
    </source>
</evidence>
<feature type="binding site" evidence="9">
    <location>
        <position position="22"/>
    </location>
    <ligand>
        <name>5-amino-6-(D-ribitylamino)uracil</name>
        <dbReference type="ChEBI" id="CHEBI:15934"/>
    </ligand>
</feature>
<evidence type="ECO:0000256" key="5">
    <source>
        <dbReference type="ARBA" id="ARBA00022679"/>
    </source>
</evidence>
<dbReference type="KEGG" id="ehd:ERCIPSTX3056_178"/>
<feature type="binding site" evidence="9">
    <location>
        <position position="128"/>
    </location>
    <ligand>
        <name>(2S)-2-hydroxy-3-oxobutyl phosphate</name>
        <dbReference type="ChEBI" id="CHEBI:58830"/>
    </ligand>
</feature>
<dbReference type="InterPro" id="IPR002180">
    <property type="entry name" value="LS/RS"/>
</dbReference>
<keyword evidence="5 9" id="KW-0808">Transferase</keyword>
<dbReference type="PANTHER" id="PTHR21058:SF0">
    <property type="entry name" value="6,7-DIMETHYL-8-RIBITYLLUMAZINE SYNTHASE"/>
    <property type="match status" value="1"/>
</dbReference>
<dbReference type="GO" id="GO:0009231">
    <property type="term" value="P:riboflavin biosynthetic process"/>
    <property type="evidence" value="ECO:0007669"/>
    <property type="project" value="UniProtKB-UniRule"/>
</dbReference>
<comment type="subunit">
    <text evidence="9">Forms an icosahedral capsid composed of 60 subunits, arranged as a dodecamer of pentamers.</text>
</comment>
<dbReference type="AlphaFoldDB" id="A0A451DJ97"/>
<keyword evidence="11" id="KW-1185">Reference proteome</keyword>
<dbReference type="EC" id="2.5.1.78" evidence="3 9"/>
<dbReference type="SUPFAM" id="SSF52121">
    <property type="entry name" value="Lumazine synthase"/>
    <property type="match status" value="1"/>
</dbReference>
<dbReference type="RefSeq" id="WP_072666091.1">
    <property type="nucleotide sequence ID" value="NZ_LR217725.1"/>
</dbReference>
<evidence type="ECO:0000256" key="8">
    <source>
        <dbReference type="ARBA" id="ARBA00072606"/>
    </source>
</evidence>
<evidence type="ECO:0000256" key="6">
    <source>
        <dbReference type="ARBA" id="ARBA00048785"/>
    </source>
</evidence>
<dbReference type="CDD" id="cd09209">
    <property type="entry name" value="Lumazine_synthase-I"/>
    <property type="match status" value="1"/>
</dbReference>
<feature type="active site" description="Proton donor" evidence="9">
    <location>
        <position position="89"/>
    </location>
</feature>
<sequence>MNLIEATIIAPDSRIALVVARFNKFINEYLLGGAIDVLKRIGQVQDNHLTVIWVPGAYELPLVVKVLAKTKKYDAIIALGTVIQGSTAHFSIIAGEASSGLANISMHSNIPVAFGVLTTNNIEQAIDRAGAKKGNKGAEAALTALEMINILKAIQE</sequence>
<dbReference type="UniPathway" id="UPA00275">
    <property type="reaction ID" value="UER00404"/>
</dbReference>
<proteinExistence type="inferred from homology"/>